<organism evidence="2 3">
    <name type="scientific">Lentinus brumalis</name>
    <dbReference type="NCBI Taxonomy" id="2498619"/>
    <lineage>
        <taxon>Eukaryota</taxon>
        <taxon>Fungi</taxon>
        <taxon>Dikarya</taxon>
        <taxon>Basidiomycota</taxon>
        <taxon>Agaricomycotina</taxon>
        <taxon>Agaricomycetes</taxon>
        <taxon>Polyporales</taxon>
        <taxon>Polyporaceae</taxon>
        <taxon>Lentinus</taxon>
    </lineage>
</organism>
<keyword evidence="3" id="KW-1185">Reference proteome</keyword>
<accession>A0A371CL08</accession>
<evidence type="ECO:0000313" key="2">
    <source>
        <dbReference type="EMBL" id="RDX40960.1"/>
    </source>
</evidence>
<dbReference type="AlphaFoldDB" id="A0A371CL08"/>
<dbReference type="OrthoDB" id="2628807at2759"/>
<feature type="region of interest" description="Disordered" evidence="1">
    <location>
        <begin position="1"/>
        <end position="97"/>
    </location>
</feature>
<feature type="compositionally biased region" description="Low complexity" evidence="1">
    <location>
        <begin position="12"/>
        <end position="34"/>
    </location>
</feature>
<sequence length="335" mass="35890">MSSSSRRATVNAGAGRPPSSRPSQSSSSTAAPTALTIITAREGKDARSLPSKRTSVSAATKRYAPYNPSNSSRTSGSLLRASQSSRPSGSSQSSSATALAALGVPTTKPVQDLRDIAQQTIDFEFPGFRPRNDFELITLVSRKYTGTRANLGSWLDEQLAWAINDIDMGGSLETVMEHARTALGISSSCITGVKPSGMEHNVFVRPIPNSSYSIRLFPGCAAAQEYCLDFVDNRTGLPVNSPFKFELFGAPNTGASPGFRVTPMMSLERGFGIPQDQIPPGHEKFLLMDGMTCVLRRPGHKDVRFTVPTRRQPPVAAAQAADDVDEIDLPTDVDP</sequence>
<protein>
    <submittedName>
        <fullName evidence="2">Uncharacterized protein</fullName>
    </submittedName>
</protein>
<gene>
    <name evidence="2" type="ORF">OH76DRAFT_1393748</name>
</gene>
<evidence type="ECO:0000313" key="3">
    <source>
        <dbReference type="Proteomes" id="UP000256964"/>
    </source>
</evidence>
<evidence type="ECO:0000256" key="1">
    <source>
        <dbReference type="SAM" id="MobiDB-lite"/>
    </source>
</evidence>
<reference evidence="2 3" key="1">
    <citation type="journal article" date="2018" name="Biotechnol. Biofuels">
        <title>Integrative visual omics of the white-rot fungus Polyporus brumalis exposes the biotechnological potential of its oxidative enzymes for delignifying raw plant biomass.</title>
        <authorList>
            <person name="Miyauchi S."/>
            <person name="Rancon A."/>
            <person name="Drula E."/>
            <person name="Hage H."/>
            <person name="Chaduli D."/>
            <person name="Favel A."/>
            <person name="Grisel S."/>
            <person name="Henrissat B."/>
            <person name="Herpoel-Gimbert I."/>
            <person name="Ruiz-Duenas F.J."/>
            <person name="Chevret D."/>
            <person name="Hainaut M."/>
            <person name="Lin J."/>
            <person name="Wang M."/>
            <person name="Pangilinan J."/>
            <person name="Lipzen A."/>
            <person name="Lesage-Meessen L."/>
            <person name="Navarro D."/>
            <person name="Riley R."/>
            <person name="Grigoriev I.V."/>
            <person name="Zhou S."/>
            <person name="Raouche S."/>
            <person name="Rosso M.N."/>
        </authorList>
    </citation>
    <scope>NUCLEOTIDE SEQUENCE [LARGE SCALE GENOMIC DNA]</scope>
    <source>
        <strain evidence="2 3">BRFM 1820</strain>
    </source>
</reference>
<name>A0A371CL08_9APHY</name>
<feature type="region of interest" description="Disordered" evidence="1">
    <location>
        <begin position="310"/>
        <end position="335"/>
    </location>
</feature>
<feature type="compositionally biased region" description="Low complexity" evidence="1">
    <location>
        <begin position="310"/>
        <end position="321"/>
    </location>
</feature>
<feature type="compositionally biased region" description="Low complexity" evidence="1">
    <location>
        <begin position="80"/>
        <end position="97"/>
    </location>
</feature>
<proteinExistence type="predicted"/>
<feature type="compositionally biased region" description="Acidic residues" evidence="1">
    <location>
        <begin position="322"/>
        <end position="335"/>
    </location>
</feature>
<feature type="compositionally biased region" description="Polar residues" evidence="1">
    <location>
        <begin position="67"/>
        <end position="77"/>
    </location>
</feature>
<dbReference type="EMBL" id="KZ857529">
    <property type="protein sequence ID" value="RDX40960.1"/>
    <property type="molecule type" value="Genomic_DNA"/>
</dbReference>
<dbReference type="Proteomes" id="UP000256964">
    <property type="component" value="Unassembled WGS sequence"/>
</dbReference>